<organism evidence="1 2">
    <name type="scientific">Acetobacteroides hydrogenigenes</name>
    <dbReference type="NCBI Taxonomy" id="979970"/>
    <lineage>
        <taxon>Bacteria</taxon>
        <taxon>Pseudomonadati</taxon>
        <taxon>Bacteroidota</taxon>
        <taxon>Bacteroidia</taxon>
        <taxon>Bacteroidales</taxon>
        <taxon>Rikenellaceae</taxon>
        <taxon>Acetobacteroides</taxon>
    </lineage>
</organism>
<accession>A0A4R2EU71</accession>
<dbReference type="Proteomes" id="UP000294830">
    <property type="component" value="Unassembled WGS sequence"/>
</dbReference>
<sequence>MTKAMLLHAYKQIGLLLLIVNGGRNCNKIVNCDISCLVAVCMGYVCYRKPLKFATIYGL</sequence>
<evidence type="ECO:0000313" key="1">
    <source>
        <dbReference type="EMBL" id="TCN72839.1"/>
    </source>
</evidence>
<gene>
    <name evidence="1" type="ORF">CLV25_10157</name>
</gene>
<name>A0A4R2EU71_9BACT</name>
<evidence type="ECO:0000313" key="2">
    <source>
        <dbReference type="Proteomes" id="UP000294830"/>
    </source>
</evidence>
<protein>
    <submittedName>
        <fullName evidence="1">Uncharacterized protein</fullName>
    </submittedName>
</protein>
<dbReference type="EMBL" id="SLWB01000001">
    <property type="protein sequence ID" value="TCN72839.1"/>
    <property type="molecule type" value="Genomic_DNA"/>
</dbReference>
<dbReference type="AlphaFoldDB" id="A0A4R2EU71"/>
<proteinExistence type="predicted"/>
<reference evidence="1 2" key="1">
    <citation type="submission" date="2019-03" db="EMBL/GenBank/DDBJ databases">
        <title>Genomic Encyclopedia of Archaeal and Bacterial Type Strains, Phase II (KMG-II): from individual species to whole genera.</title>
        <authorList>
            <person name="Goeker M."/>
        </authorList>
    </citation>
    <scope>NUCLEOTIDE SEQUENCE [LARGE SCALE GENOMIC DNA]</scope>
    <source>
        <strain evidence="1 2">RL-C</strain>
    </source>
</reference>
<keyword evidence="2" id="KW-1185">Reference proteome</keyword>
<comment type="caution">
    <text evidence="1">The sequence shown here is derived from an EMBL/GenBank/DDBJ whole genome shotgun (WGS) entry which is preliminary data.</text>
</comment>